<feature type="transmembrane region" description="Helical" evidence="7">
    <location>
        <begin position="51"/>
        <end position="76"/>
    </location>
</feature>
<feature type="transmembrane region" description="Helical" evidence="7">
    <location>
        <begin position="422"/>
        <end position="446"/>
    </location>
</feature>
<evidence type="ECO:0000256" key="4">
    <source>
        <dbReference type="ARBA" id="ARBA00022692"/>
    </source>
</evidence>
<evidence type="ECO:0000256" key="2">
    <source>
        <dbReference type="ARBA" id="ARBA00010992"/>
    </source>
</evidence>
<dbReference type="InParanoid" id="A0A2J6TJK8"/>
<dbReference type="GO" id="GO:0005351">
    <property type="term" value="F:carbohydrate:proton symporter activity"/>
    <property type="evidence" value="ECO:0007669"/>
    <property type="project" value="TreeGrafter"/>
</dbReference>
<dbReference type="GeneID" id="36590816"/>
<protein>
    <submittedName>
        <fullName evidence="9">General substrate transporter</fullName>
    </submittedName>
</protein>
<dbReference type="PROSITE" id="PS00216">
    <property type="entry name" value="SUGAR_TRANSPORT_1"/>
    <property type="match status" value="1"/>
</dbReference>
<dbReference type="PANTHER" id="PTHR48022:SF11">
    <property type="entry name" value="MONOSACCHARIDE TRANSPORTER (HXT8), PUTATIVE (AFU_ORTHOLOGUE AFUA_2G08120)-RELATED"/>
    <property type="match status" value="1"/>
</dbReference>
<dbReference type="RefSeq" id="XP_024740107.1">
    <property type="nucleotide sequence ID" value="XM_024882739.1"/>
</dbReference>
<dbReference type="EMBL" id="KZ613782">
    <property type="protein sequence ID" value="PMD63203.1"/>
    <property type="molecule type" value="Genomic_DNA"/>
</dbReference>
<feature type="transmembrane region" description="Helical" evidence="7">
    <location>
        <begin position="366"/>
        <end position="390"/>
    </location>
</feature>
<dbReference type="Pfam" id="PF00083">
    <property type="entry name" value="Sugar_tr"/>
    <property type="match status" value="1"/>
</dbReference>
<feature type="transmembrane region" description="Helical" evidence="7">
    <location>
        <begin position="301"/>
        <end position="322"/>
    </location>
</feature>
<reference evidence="9 10" key="1">
    <citation type="submission" date="2016-04" db="EMBL/GenBank/DDBJ databases">
        <title>A degradative enzymes factory behind the ericoid mycorrhizal symbiosis.</title>
        <authorList>
            <consortium name="DOE Joint Genome Institute"/>
            <person name="Martino E."/>
            <person name="Morin E."/>
            <person name="Grelet G."/>
            <person name="Kuo A."/>
            <person name="Kohler A."/>
            <person name="Daghino S."/>
            <person name="Barry K."/>
            <person name="Choi C."/>
            <person name="Cichocki N."/>
            <person name="Clum A."/>
            <person name="Copeland A."/>
            <person name="Hainaut M."/>
            <person name="Haridas S."/>
            <person name="Labutti K."/>
            <person name="Lindquist E."/>
            <person name="Lipzen A."/>
            <person name="Khouja H.-R."/>
            <person name="Murat C."/>
            <person name="Ohm R."/>
            <person name="Olson A."/>
            <person name="Spatafora J."/>
            <person name="Veneault-Fourrey C."/>
            <person name="Henrissat B."/>
            <person name="Grigoriev I."/>
            <person name="Martin F."/>
            <person name="Perotto S."/>
        </authorList>
    </citation>
    <scope>NUCLEOTIDE SEQUENCE [LARGE SCALE GENOMIC DNA]</scope>
    <source>
        <strain evidence="9 10">E</strain>
    </source>
</reference>
<feature type="transmembrane region" description="Helical" evidence="7">
    <location>
        <begin position="142"/>
        <end position="160"/>
    </location>
</feature>
<dbReference type="PANTHER" id="PTHR48022">
    <property type="entry name" value="PLASTIDIC GLUCOSE TRANSPORTER 4"/>
    <property type="match status" value="1"/>
</dbReference>
<sequence length="490" mass="53359">MRILDRYRVLLCTCVISLGAIVIGVDSGIIGTTLGQPSFFLYIFKPGDNQTALIGAMVSTYYVGNCLGAVISGICLEKFGRKYTLIASTFGTIIGAAIQTGAINAGMMIGGRLFAGLAVGILIPVMPTYISELARPTERGRLIGIMGMGVAVGFLLANWVGYGCYFAKGDVAWRVALAMQIPPGLALLIFSLFLPESPRWLISQDRGQEAEAVLHQLYPEQDENEIQITLLSIQEQVQFEAQQRSNVSLGHAFLELFSRKYIKRTLLAIAVIHILPLSGASVVQNYQVLLYQGLGYSGEQILLISGCYGFMGVIGQAINMLFVADKWPRVRTMWVGCLVTVVMLVLILVLSRFYGDGSNINGARAGIAFIFLYSGQFAVFFNSTIFGLLAELFPLHLRGYGVSIAGVTQSITIIWLSQITPIAFAALTWKLYLIFIAAIIVLGAIYRIWLVETSNLTLEEIADSFGDNVLDISGKTEKVAAIEADQVKVK</sequence>
<gene>
    <name evidence="9" type="ORF">K444DRAFT_626943</name>
</gene>
<feature type="transmembrane region" description="Helical" evidence="7">
    <location>
        <begin position="334"/>
        <end position="354"/>
    </location>
</feature>
<evidence type="ECO:0000313" key="10">
    <source>
        <dbReference type="Proteomes" id="UP000235371"/>
    </source>
</evidence>
<dbReference type="OrthoDB" id="6133115at2759"/>
<organism evidence="9 10">
    <name type="scientific">Hyaloscypha bicolor E</name>
    <dbReference type="NCBI Taxonomy" id="1095630"/>
    <lineage>
        <taxon>Eukaryota</taxon>
        <taxon>Fungi</taxon>
        <taxon>Dikarya</taxon>
        <taxon>Ascomycota</taxon>
        <taxon>Pezizomycotina</taxon>
        <taxon>Leotiomycetes</taxon>
        <taxon>Helotiales</taxon>
        <taxon>Hyaloscyphaceae</taxon>
        <taxon>Hyaloscypha</taxon>
        <taxon>Hyaloscypha bicolor</taxon>
    </lineage>
</organism>
<evidence type="ECO:0000259" key="8">
    <source>
        <dbReference type="PROSITE" id="PS50850"/>
    </source>
</evidence>
<name>A0A2J6TJK8_9HELO</name>
<dbReference type="InterPro" id="IPR005829">
    <property type="entry name" value="Sugar_transporter_CS"/>
</dbReference>
<dbReference type="InterPro" id="IPR003663">
    <property type="entry name" value="Sugar/inositol_transpt"/>
</dbReference>
<comment type="subcellular location">
    <subcellularLocation>
        <location evidence="1">Membrane</location>
        <topology evidence="1">Multi-pass membrane protein</topology>
    </subcellularLocation>
</comment>
<dbReference type="InterPro" id="IPR036259">
    <property type="entry name" value="MFS_trans_sf"/>
</dbReference>
<accession>A0A2J6TJK8</accession>
<keyword evidence="6 7" id="KW-0472">Membrane</keyword>
<evidence type="ECO:0000256" key="6">
    <source>
        <dbReference type="ARBA" id="ARBA00023136"/>
    </source>
</evidence>
<dbReference type="AlphaFoldDB" id="A0A2J6TJK8"/>
<feature type="transmembrane region" description="Helical" evidence="7">
    <location>
        <begin position="172"/>
        <end position="194"/>
    </location>
</feature>
<dbReference type="Gene3D" id="1.20.1250.20">
    <property type="entry name" value="MFS general substrate transporter like domains"/>
    <property type="match status" value="1"/>
</dbReference>
<dbReference type="InterPro" id="IPR005828">
    <property type="entry name" value="MFS_sugar_transport-like"/>
</dbReference>
<keyword evidence="3" id="KW-0813">Transport</keyword>
<evidence type="ECO:0000313" key="9">
    <source>
        <dbReference type="EMBL" id="PMD63203.1"/>
    </source>
</evidence>
<evidence type="ECO:0000256" key="3">
    <source>
        <dbReference type="ARBA" id="ARBA00022448"/>
    </source>
</evidence>
<dbReference type="PROSITE" id="PS00217">
    <property type="entry name" value="SUGAR_TRANSPORT_2"/>
    <property type="match status" value="1"/>
</dbReference>
<keyword evidence="4 7" id="KW-0812">Transmembrane</keyword>
<dbReference type="Proteomes" id="UP000235371">
    <property type="component" value="Unassembled WGS sequence"/>
</dbReference>
<proteinExistence type="inferred from homology"/>
<feature type="transmembrane region" description="Helical" evidence="7">
    <location>
        <begin position="7"/>
        <end position="31"/>
    </location>
</feature>
<dbReference type="PROSITE" id="PS50850">
    <property type="entry name" value="MFS"/>
    <property type="match status" value="1"/>
</dbReference>
<dbReference type="GO" id="GO:0016020">
    <property type="term" value="C:membrane"/>
    <property type="evidence" value="ECO:0007669"/>
    <property type="project" value="UniProtKB-SubCell"/>
</dbReference>
<feature type="transmembrane region" description="Helical" evidence="7">
    <location>
        <begin position="266"/>
        <end position="289"/>
    </location>
</feature>
<dbReference type="SUPFAM" id="SSF103473">
    <property type="entry name" value="MFS general substrate transporter"/>
    <property type="match status" value="1"/>
</dbReference>
<dbReference type="InterPro" id="IPR020846">
    <property type="entry name" value="MFS_dom"/>
</dbReference>
<evidence type="ECO:0000256" key="5">
    <source>
        <dbReference type="ARBA" id="ARBA00022989"/>
    </source>
</evidence>
<keyword evidence="5 7" id="KW-1133">Transmembrane helix</keyword>
<feature type="transmembrane region" description="Helical" evidence="7">
    <location>
        <begin position="109"/>
        <end position="130"/>
    </location>
</feature>
<evidence type="ECO:0000256" key="1">
    <source>
        <dbReference type="ARBA" id="ARBA00004141"/>
    </source>
</evidence>
<dbReference type="InterPro" id="IPR050360">
    <property type="entry name" value="MFS_Sugar_Transporters"/>
</dbReference>
<evidence type="ECO:0000256" key="7">
    <source>
        <dbReference type="SAM" id="Phobius"/>
    </source>
</evidence>
<keyword evidence="10" id="KW-1185">Reference proteome</keyword>
<comment type="similarity">
    <text evidence="2">Belongs to the major facilitator superfamily. Sugar transporter (TC 2.A.1.1) family.</text>
</comment>
<feature type="domain" description="Major facilitator superfamily (MFS) profile" evidence="8">
    <location>
        <begin position="12"/>
        <end position="455"/>
    </location>
</feature>
<dbReference type="PRINTS" id="PR00171">
    <property type="entry name" value="SUGRTRNSPORT"/>
</dbReference>
<feature type="transmembrane region" description="Helical" evidence="7">
    <location>
        <begin position="83"/>
        <end position="103"/>
    </location>
</feature>
<feature type="transmembrane region" description="Helical" evidence="7">
    <location>
        <begin position="397"/>
        <end position="416"/>
    </location>
</feature>